<evidence type="ECO:0000313" key="2">
    <source>
        <dbReference type="EMBL" id="EMZ20297.1"/>
    </source>
</evidence>
<organism evidence="2 3">
    <name type="scientific">Eubacterium plexicaudatum ASF492</name>
    <dbReference type="NCBI Taxonomy" id="1235802"/>
    <lineage>
        <taxon>Bacteria</taxon>
        <taxon>Bacillati</taxon>
        <taxon>Bacillota</taxon>
        <taxon>Clostridia</taxon>
        <taxon>Eubacteriales</taxon>
        <taxon>Eubacteriaceae</taxon>
        <taxon>Eubacterium</taxon>
    </lineage>
</organism>
<evidence type="ECO:0000256" key="1">
    <source>
        <dbReference type="SAM" id="MobiDB-lite"/>
    </source>
</evidence>
<sequence length="183" mass="21833">MRMQQYQYAPQMPFYMSYPVQNIYMTEMEYERDMERMKELYPEEAKQIQKLVEEECDKLEYEGSMMFDEYPDRVMLKVICDRIYLLASQPQEQSGPELEAEQVQETDYRWNPGPPGRPPYPPPPPPGRPPYPPPPPPGRPPYPPPPPGRPPSHNSGLGNLIEVLLYNEMYKRRCRHNRCRRWW</sequence>
<reference evidence="2 3" key="1">
    <citation type="journal article" date="2014" name="Genome Announc.">
        <title>Draft genome sequences of the altered schaedler flora, a defined bacterial community from gnotobiotic mice.</title>
        <authorList>
            <person name="Wannemuehler M.J."/>
            <person name="Overstreet A.M."/>
            <person name="Ward D.V."/>
            <person name="Phillips G.J."/>
        </authorList>
    </citation>
    <scope>NUCLEOTIDE SEQUENCE [LARGE SCALE GENOMIC DNA]</scope>
    <source>
        <strain evidence="2 3">ASF492</strain>
    </source>
</reference>
<dbReference type="AlphaFoldDB" id="N1ZTD0"/>
<proteinExistence type="predicted"/>
<dbReference type="EMBL" id="AQFT01000148">
    <property type="protein sequence ID" value="EMZ20297.1"/>
    <property type="molecule type" value="Genomic_DNA"/>
</dbReference>
<dbReference type="PATRIC" id="fig|1235802.3.peg.5391"/>
<dbReference type="STRING" id="1235802.C823_05110"/>
<dbReference type="eggNOG" id="ENOG50330BS">
    <property type="taxonomic scope" value="Bacteria"/>
</dbReference>
<evidence type="ECO:0000313" key="3">
    <source>
        <dbReference type="Proteomes" id="UP000012589"/>
    </source>
</evidence>
<gene>
    <name evidence="2" type="ORF">C823_05110</name>
</gene>
<feature type="compositionally biased region" description="Pro residues" evidence="1">
    <location>
        <begin position="112"/>
        <end position="150"/>
    </location>
</feature>
<keyword evidence="3" id="KW-1185">Reference proteome</keyword>
<dbReference type="Proteomes" id="UP000012589">
    <property type="component" value="Unassembled WGS sequence"/>
</dbReference>
<comment type="caution">
    <text evidence="2">The sequence shown here is derived from an EMBL/GenBank/DDBJ whole genome shotgun (WGS) entry which is preliminary data.</text>
</comment>
<protein>
    <submittedName>
        <fullName evidence="2">Uncharacterized protein</fullName>
    </submittedName>
</protein>
<feature type="region of interest" description="Disordered" evidence="1">
    <location>
        <begin position="89"/>
        <end position="156"/>
    </location>
</feature>
<dbReference type="HOGENOM" id="CLU_096046_0_0_9"/>
<name>N1ZTD0_9FIRM</name>
<accession>N1ZTD0</accession>